<dbReference type="GO" id="GO:0005634">
    <property type="term" value="C:nucleus"/>
    <property type="evidence" value="ECO:0007669"/>
    <property type="project" value="TreeGrafter"/>
</dbReference>
<feature type="region of interest" description="Disordered" evidence="5">
    <location>
        <begin position="89"/>
        <end position="117"/>
    </location>
</feature>
<feature type="region of interest" description="Disordered" evidence="5">
    <location>
        <begin position="186"/>
        <end position="206"/>
    </location>
</feature>
<feature type="domain" description="Zn(2)-C6 fungal-type" evidence="6">
    <location>
        <begin position="17"/>
        <end position="46"/>
    </location>
</feature>
<organism evidence="7 8">
    <name type="scientific">Stachybotrys chlorohalonatus (strain IBT 40285)</name>
    <dbReference type="NCBI Taxonomy" id="1283841"/>
    <lineage>
        <taxon>Eukaryota</taxon>
        <taxon>Fungi</taxon>
        <taxon>Dikarya</taxon>
        <taxon>Ascomycota</taxon>
        <taxon>Pezizomycotina</taxon>
        <taxon>Sordariomycetes</taxon>
        <taxon>Hypocreomycetidae</taxon>
        <taxon>Hypocreales</taxon>
        <taxon>Stachybotryaceae</taxon>
        <taxon>Stachybotrys</taxon>
    </lineage>
</organism>
<accession>A0A084QZ73</accession>
<dbReference type="STRING" id="1283841.A0A084QZ73"/>
<dbReference type="GO" id="GO:0008270">
    <property type="term" value="F:zinc ion binding"/>
    <property type="evidence" value="ECO:0007669"/>
    <property type="project" value="InterPro"/>
</dbReference>
<dbReference type="InParanoid" id="A0A084QZ73"/>
<evidence type="ECO:0000256" key="1">
    <source>
        <dbReference type="ARBA" id="ARBA00022723"/>
    </source>
</evidence>
<dbReference type="OMA" id="YHFAVII"/>
<evidence type="ECO:0000256" key="3">
    <source>
        <dbReference type="ARBA" id="ARBA00023163"/>
    </source>
</evidence>
<dbReference type="GO" id="GO:0006351">
    <property type="term" value="P:DNA-templated transcription"/>
    <property type="evidence" value="ECO:0007669"/>
    <property type="project" value="InterPro"/>
</dbReference>
<name>A0A084QZ73_STAC4</name>
<protein>
    <recommendedName>
        <fullName evidence="6">Zn(2)-C6 fungal-type domain-containing protein</fullName>
    </recommendedName>
</protein>
<keyword evidence="3" id="KW-0804">Transcription</keyword>
<dbReference type="SUPFAM" id="SSF57701">
    <property type="entry name" value="Zn2/Cys6 DNA-binding domain"/>
    <property type="match status" value="1"/>
</dbReference>
<dbReference type="GO" id="GO:0000435">
    <property type="term" value="P:positive regulation of transcription from RNA polymerase II promoter by galactose"/>
    <property type="evidence" value="ECO:0007669"/>
    <property type="project" value="TreeGrafter"/>
</dbReference>
<dbReference type="Gene3D" id="4.10.240.10">
    <property type="entry name" value="Zn(2)-C6 fungal-type DNA-binding domain"/>
    <property type="match status" value="1"/>
</dbReference>
<dbReference type="HOGENOM" id="CLU_010170_3_1_1"/>
<dbReference type="GO" id="GO:0000981">
    <property type="term" value="F:DNA-binding transcription factor activity, RNA polymerase II-specific"/>
    <property type="evidence" value="ECO:0007669"/>
    <property type="project" value="InterPro"/>
</dbReference>
<dbReference type="CDD" id="cd00067">
    <property type="entry name" value="GAL4"/>
    <property type="match status" value="1"/>
</dbReference>
<dbReference type="EMBL" id="KL659590">
    <property type="protein sequence ID" value="KFA69258.1"/>
    <property type="molecule type" value="Genomic_DNA"/>
</dbReference>
<dbReference type="AlphaFoldDB" id="A0A084QZ73"/>
<dbReference type="PANTHER" id="PTHR47424">
    <property type="entry name" value="REGULATORY PROTEIN GAL4"/>
    <property type="match status" value="1"/>
</dbReference>
<dbReference type="PROSITE" id="PS00463">
    <property type="entry name" value="ZN2_CY6_FUNGAL_1"/>
    <property type="match status" value="1"/>
</dbReference>
<dbReference type="CDD" id="cd12148">
    <property type="entry name" value="fungal_TF_MHR"/>
    <property type="match status" value="1"/>
</dbReference>
<keyword evidence="4" id="KW-0539">Nucleus</keyword>
<evidence type="ECO:0000256" key="2">
    <source>
        <dbReference type="ARBA" id="ARBA00023015"/>
    </source>
</evidence>
<keyword evidence="8" id="KW-1185">Reference proteome</keyword>
<evidence type="ECO:0000313" key="8">
    <source>
        <dbReference type="Proteomes" id="UP000028524"/>
    </source>
</evidence>
<dbReference type="PANTHER" id="PTHR47424:SF9">
    <property type="entry name" value="TAH-2"/>
    <property type="match status" value="1"/>
</dbReference>
<feature type="compositionally biased region" description="Polar residues" evidence="5">
    <location>
        <begin position="193"/>
        <end position="204"/>
    </location>
</feature>
<dbReference type="PROSITE" id="PS50048">
    <property type="entry name" value="ZN2_CY6_FUNGAL_2"/>
    <property type="match status" value="1"/>
</dbReference>
<gene>
    <name evidence="7" type="ORF">S40285_07425</name>
</gene>
<dbReference type="GO" id="GO:0000978">
    <property type="term" value="F:RNA polymerase II cis-regulatory region sequence-specific DNA binding"/>
    <property type="evidence" value="ECO:0007669"/>
    <property type="project" value="TreeGrafter"/>
</dbReference>
<evidence type="ECO:0000256" key="4">
    <source>
        <dbReference type="ARBA" id="ARBA00023242"/>
    </source>
</evidence>
<reference evidence="7 8" key="1">
    <citation type="journal article" date="2014" name="BMC Genomics">
        <title>Comparative genome sequencing reveals chemotype-specific gene clusters in the toxigenic black mold Stachybotrys.</title>
        <authorList>
            <person name="Semeiks J."/>
            <person name="Borek D."/>
            <person name="Otwinowski Z."/>
            <person name="Grishin N.V."/>
        </authorList>
    </citation>
    <scope>NUCLEOTIDE SEQUENCE [LARGE SCALE GENOMIC DNA]</scope>
    <source>
        <strain evidence="7 8">IBT 40285</strain>
    </source>
</reference>
<keyword evidence="2" id="KW-0805">Transcription regulation</keyword>
<keyword evidence="1" id="KW-0479">Metal-binding</keyword>
<dbReference type="InterPro" id="IPR007219">
    <property type="entry name" value="XnlR_reg_dom"/>
</dbReference>
<dbReference type="SMART" id="SM00906">
    <property type="entry name" value="Fungal_trans"/>
    <property type="match status" value="1"/>
</dbReference>
<dbReference type="InterPro" id="IPR036864">
    <property type="entry name" value="Zn2-C6_fun-type_DNA-bd_sf"/>
</dbReference>
<dbReference type="OrthoDB" id="47007at2759"/>
<evidence type="ECO:0000259" key="6">
    <source>
        <dbReference type="PROSITE" id="PS50048"/>
    </source>
</evidence>
<sequence length="702" mass="77615">MPRPKIPPGQRQRVVEACGLCREAKKRCSGTAPCTYCLRRGVGDTCFTSHRGRVRRSTTQAETDGDTITIPPTAGFLPNSNDFFSTEALAPTPSSRDTFRPISPSESRTTDLDNVNRIPIDDSLGSATVEASHKEPSFSDATRACPRMLRNLRGERVYIGGGASLSFLQLLRGIVADQIGPSTFSRTGRSDTMLENESTQSGVQALSPEDLSIESRMRYRDVFNSVTGGIIDPFAPLELDNLLAMPSTATPQELSLANLVLAIGLQCDSSRESRDREMSYFRQAQSQAFTGMLEDPDVDMVRVFMIMSFYLLGECRRNTAFMYLGNAARAAVSLGLHSRETYTDMQDPQQQRRLRVWMSLRVLDIFVSSVLGRPAATAGIHSDMQSFINEFVQSAGDEGLICLSASYSLARLLSKAVDTLYDRKDVTIPAIEEQLRELEHWSRGLPEFLRTAPSSENSGSSSEKGAIGKVHVSCLYYFAVMLVTRPILIFSLTNQPPSGLVHSHLASACLDAASFIVQTCSGARRLKLLQPNMCILQQVFHSIIRSLLLTLRRAIIFPAGLVLGFESFAKVTVPYATEMAFHTTRELLQDLSIKSPQSALYYDILTSLSNAISERRGRASTKGRSAYVSKLFHFDRPEDRQDDRLAGESSAEAPNDSVGGEMNMNDLFTSWSTRQTTPMGSTEVCLDWDTLDISLWDSFPYT</sequence>
<dbReference type="InterPro" id="IPR001138">
    <property type="entry name" value="Zn2Cys6_DnaBD"/>
</dbReference>
<dbReference type="Pfam" id="PF04082">
    <property type="entry name" value="Fungal_trans"/>
    <property type="match status" value="1"/>
</dbReference>
<dbReference type="InterPro" id="IPR051127">
    <property type="entry name" value="Fungal_SecMet_Regulators"/>
</dbReference>
<feature type="region of interest" description="Disordered" evidence="5">
    <location>
        <begin position="641"/>
        <end position="662"/>
    </location>
</feature>
<proteinExistence type="predicted"/>
<evidence type="ECO:0000256" key="5">
    <source>
        <dbReference type="SAM" id="MobiDB-lite"/>
    </source>
</evidence>
<evidence type="ECO:0000313" key="7">
    <source>
        <dbReference type="EMBL" id="KFA69258.1"/>
    </source>
</evidence>
<dbReference type="Proteomes" id="UP000028524">
    <property type="component" value="Unassembled WGS sequence"/>
</dbReference>